<evidence type="ECO:0000313" key="7">
    <source>
        <dbReference type="Proteomes" id="UP001217754"/>
    </source>
</evidence>
<dbReference type="GO" id="GO:0003924">
    <property type="term" value="F:GTPase activity"/>
    <property type="evidence" value="ECO:0007669"/>
    <property type="project" value="InterPro"/>
</dbReference>
<dbReference type="PRINTS" id="PR00326">
    <property type="entry name" value="GTP1OBG"/>
</dbReference>
<gene>
    <name evidence="6" type="primary">MTG2</name>
    <name evidence="6" type="ORF">MJAP1_002381</name>
</gene>
<keyword evidence="2" id="KW-0547">Nucleotide-binding</keyword>
<evidence type="ECO:0000259" key="4">
    <source>
        <dbReference type="PROSITE" id="PS51710"/>
    </source>
</evidence>
<dbReference type="InterPro" id="IPR014100">
    <property type="entry name" value="GTP-bd_Obg/CgtA"/>
</dbReference>
<sequence>MAWGKFVGGAAWREALGRRVCVRYSTEAEAARRKANEHRNRKARHFVDHLMLQVQAGHGGDGCVSFHREKFVQMGPPAGGNGGAGGSVYVRADPAVHSLARVHKHVVAKNGTHGEGDWLHGRRGDNVTIHVPVGTTVRSLGRTWNEREAAGRDYLRDLFKKKRTPIDMYETPELHASRSAVWRHLPRSEDENYARSHFAAAEEKFMAELRAQRKIDAAQKSGRSAAALSEWTDKEPWMVEDITADAGWSIDLAQPTPPDSPGVLLARGGHGGLGNPHFGLEKYRSPKVATRGRPGESLLVSLEYKQPSDVGLVGLPNAGKSTLLRCLSRAEAQVGSYSFTTLRPNLGVMRMDAGGQLLDAPDAGEAPEATRLTVADLPGLVADAAQNRGLGHDFLRHIERCGLLVYVVDIGPTNLVPSQDILTLNTELEAYRPGLSSRVAMVVANKADLLGNEHIPAADARVKLERLQSDVDLIFAPRRVPVVPVAAKLRQNLPRVVQTLHGLIRARTPDV</sequence>
<dbReference type="Proteomes" id="UP001217754">
    <property type="component" value="Chromosome 4"/>
</dbReference>
<evidence type="ECO:0000313" key="6">
    <source>
        <dbReference type="EMBL" id="WFD39404.1"/>
    </source>
</evidence>
<name>A0AAF0JB11_9BASI</name>
<reference evidence="6" key="1">
    <citation type="submission" date="2023-03" db="EMBL/GenBank/DDBJ databases">
        <title>Mating type loci evolution in Malassezia.</title>
        <authorList>
            <person name="Coelho M.A."/>
        </authorList>
    </citation>
    <scope>NUCLEOTIDE SEQUENCE</scope>
    <source>
        <strain evidence="6">CBS 9431</strain>
    </source>
</reference>
<dbReference type="PROSITE" id="PS51710">
    <property type="entry name" value="G_OBG"/>
    <property type="match status" value="1"/>
</dbReference>
<keyword evidence="3" id="KW-0342">GTP-binding</keyword>
<dbReference type="RefSeq" id="XP_060122301.1">
    <property type="nucleotide sequence ID" value="XM_060266318.1"/>
</dbReference>
<feature type="domain" description="OBG-type G" evidence="4">
    <location>
        <begin position="308"/>
        <end position="505"/>
    </location>
</feature>
<dbReference type="PANTHER" id="PTHR11702">
    <property type="entry name" value="DEVELOPMENTALLY REGULATED GTP-BINDING PROTEIN-RELATED"/>
    <property type="match status" value="1"/>
</dbReference>
<dbReference type="FunFam" id="2.70.210.12:FF:000001">
    <property type="entry name" value="GTPase Obg"/>
    <property type="match status" value="1"/>
</dbReference>
<dbReference type="GO" id="GO:0042254">
    <property type="term" value="P:ribosome biogenesis"/>
    <property type="evidence" value="ECO:0007669"/>
    <property type="project" value="UniProtKB-UniRule"/>
</dbReference>
<evidence type="ECO:0000259" key="5">
    <source>
        <dbReference type="PROSITE" id="PS51883"/>
    </source>
</evidence>
<dbReference type="GO" id="GO:0140680">
    <property type="term" value="F:histone H3K36me/H3K36me2 demethylase activity"/>
    <property type="evidence" value="ECO:0007669"/>
    <property type="project" value="UniProtKB-EC"/>
</dbReference>
<dbReference type="Pfam" id="PF01926">
    <property type="entry name" value="MMR_HSR1"/>
    <property type="match status" value="1"/>
</dbReference>
<dbReference type="GeneID" id="85226032"/>
<dbReference type="AlphaFoldDB" id="A0AAF0JB11"/>
<evidence type="ECO:0000256" key="1">
    <source>
        <dbReference type="ARBA" id="ARBA00007699"/>
    </source>
</evidence>
<comment type="similarity">
    <text evidence="1">Belongs to the TRAFAC class OBG-HflX-like GTPase superfamily. OBG GTPase family.</text>
</comment>
<dbReference type="SUPFAM" id="SSF82051">
    <property type="entry name" value="Obg GTP-binding protein N-terminal domain"/>
    <property type="match status" value="1"/>
</dbReference>
<dbReference type="InterPro" id="IPR036726">
    <property type="entry name" value="GTP1_OBG_dom_sf"/>
</dbReference>
<proteinExistence type="inferred from homology"/>
<dbReference type="Pfam" id="PF01018">
    <property type="entry name" value="GTP1_OBG"/>
    <property type="match status" value="2"/>
</dbReference>
<dbReference type="SUPFAM" id="SSF52540">
    <property type="entry name" value="P-loop containing nucleoside triphosphate hydrolases"/>
    <property type="match status" value="1"/>
</dbReference>
<dbReference type="InterPro" id="IPR045086">
    <property type="entry name" value="OBG_GTPase"/>
</dbReference>
<dbReference type="InterPro" id="IPR031167">
    <property type="entry name" value="G_OBG"/>
</dbReference>
<keyword evidence="7" id="KW-1185">Reference proteome</keyword>
<feature type="domain" description="Obg" evidence="5">
    <location>
        <begin position="44"/>
        <end position="307"/>
    </location>
</feature>
<dbReference type="InterPro" id="IPR027417">
    <property type="entry name" value="P-loop_NTPase"/>
</dbReference>
<dbReference type="GO" id="GO:0005739">
    <property type="term" value="C:mitochondrion"/>
    <property type="evidence" value="ECO:0007669"/>
    <property type="project" value="TreeGrafter"/>
</dbReference>
<dbReference type="Gene3D" id="2.70.210.12">
    <property type="entry name" value="GTP1/OBG domain"/>
    <property type="match status" value="1"/>
</dbReference>
<dbReference type="Gene3D" id="3.40.50.300">
    <property type="entry name" value="P-loop containing nucleotide triphosphate hydrolases"/>
    <property type="match status" value="1"/>
</dbReference>
<dbReference type="EMBL" id="CP119961">
    <property type="protein sequence ID" value="WFD39404.1"/>
    <property type="molecule type" value="Genomic_DNA"/>
</dbReference>
<protein>
    <submittedName>
        <fullName evidence="6">[histone H3]-dimethyl-L-lysine(36) demethylase</fullName>
        <ecNumber evidence="6">1.14.11.27</ecNumber>
    </submittedName>
</protein>
<dbReference type="GO" id="GO:0000287">
    <property type="term" value="F:magnesium ion binding"/>
    <property type="evidence" value="ECO:0007669"/>
    <property type="project" value="InterPro"/>
</dbReference>
<dbReference type="InterPro" id="IPR006169">
    <property type="entry name" value="GTP1_OBG_dom"/>
</dbReference>
<dbReference type="InterPro" id="IPR006073">
    <property type="entry name" value="GTP-bd"/>
</dbReference>
<dbReference type="EC" id="1.14.11.27" evidence="6"/>
<dbReference type="PIRSF" id="PIRSF002401">
    <property type="entry name" value="GTP_bd_Obg/CgtA"/>
    <property type="match status" value="1"/>
</dbReference>
<dbReference type="GO" id="GO:0005525">
    <property type="term" value="F:GTP binding"/>
    <property type="evidence" value="ECO:0007669"/>
    <property type="project" value="UniProtKB-KW"/>
</dbReference>
<accession>A0AAF0JB11</accession>
<organism evidence="6 7">
    <name type="scientific">Malassezia japonica</name>
    <dbReference type="NCBI Taxonomy" id="223818"/>
    <lineage>
        <taxon>Eukaryota</taxon>
        <taxon>Fungi</taxon>
        <taxon>Dikarya</taxon>
        <taxon>Basidiomycota</taxon>
        <taxon>Ustilaginomycotina</taxon>
        <taxon>Malasseziomycetes</taxon>
        <taxon>Malasseziales</taxon>
        <taxon>Malasseziaceae</taxon>
        <taxon>Malassezia</taxon>
    </lineage>
</organism>
<dbReference type="PANTHER" id="PTHR11702:SF31">
    <property type="entry name" value="MITOCHONDRIAL RIBOSOME-ASSOCIATED GTPASE 2"/>
    <property type="match status" value="1"/>
</dbReference>
<evidence type="ECO:0000256" key="3">
    <source>
        <dbReference type="ARBA" id="ARBA00023134"/>
    </source>
</evidence>
<keyword evidence="6" id="KW-0560">Oxidoreductase</keyword>
<evidence type="ECO:0000256" key="2">
    <source>
        <dbReference type="ARBA" id="ARBA00022741"/>
    </source>
</evidence>
<dbReference type="PROSITE" id="PS51883">
    <property type="entry name" value="OBG"/>
    <property type="match status" value="1"/>
</dbReference>
<dbReference type="CDD" id="cd01898">
    <property type="entry name" value="Obg"/>
    <property type="match status" value="1"/>
</dbReference>